<dbReference type="AlphaFoldDB" id="A0A2Z4AKS8"/>
<dbReference type="PANTHER" id="PTHR42760">
    <property type="entry name" value="SHORT-CHAIN DEHYDROGENASES/REDUCTASES FAMILY MEMBER"/>
    <property type="match status" value="1"/>
</dbReference>
<evidence type="ECO:0000313" key="3">
    <source>
        <dbReference type="EMBL" id="AWT60987.1"/>
    </source>
</evidence>
<dbReference type="PRINTS" id="PR00081">
    <property type="entry name" value="GDHRDH"/>
</dbReference>
<dbReference type="InterPro" id="IPR002347">
    <property type="entry name" value="SDR_fam"/>
</dbReference>
<evidence type="ECO:0000256" key="1">
    <source>
        <dbReference type="ARBA" id="ARBA00006484"/>
    </source>
</evidence>
<keyword evidence="2 3" id="KW-0560">Oxidoreductase</keyword>
<dbReference type="PANTHER" id="PTHR42760:SF115">
    <property type="entry name" value="3-OXOACYL-[ACYL-CARRIER-PROTEIN] REDUCTASE FABG"/>
    <property type="match status" value="1"/>
</dbReference>
<reference evidence="3 4" key="1">
    <citation type="submission" date="2018-06" db="EMBL/GenBank/DDBJ databases">
        <title>Draft Genome Sequence of a Novel Marine Bacterium Related to the Verrucomicrobia.</title>
        <authorList>
            <person name="Vosseberg J."/>
            <person name="Martijn J."/>
            <person name="Ettema T.J.G."/>
        </authorList>
    </citation>
    <scope>NUCLEOTIDE SEQUENCE [LARGE SCALE GENOMIC DNA]</scope>
    <source>
        <strain evidence="3">TARA_B100001123</strain>
    </source>
</reference>
<dbReference type="InterPro" id="IPR020904">
    <property type="entry name" value="Sc_DH/Rdtase_CS"/>
</dbReference>
<organism evidence="3 4">
    <name type="scientific">Candidatus Moanibacter tarae</name>
    <dbReference type="NCBI Taxonomy" id="2200854"/>
    <lineage>
        <taxon>Bacteria</taxon>
        <taxon>Pseudomonadati</taxon>
        <taxon>Verrucomicrobiota</taxon>
        <taxon>Opitutia</taxon>
        <taxon>Puniceicoccales</taxon>
        <taxon>Puniceicoccales incertae sedis</taxon>
        <taxon>Candidatus Moanibacter</taxon>
    </lineage>
</organism>
<dbReference type="PRINTS" id="PR00080">
    <property type="entry name" value="SDRFAMILY"/>
</dbReference>
<dbReference type="SUPFAM" id="SSF51735">
    <property type="entry name" value="NAD(P)-binding Rossmann-fold domains"/>
    <property type="match status" value="1"/>
</dbReference>
<gene>
    <name evidence="3" type="primary">gno</name>
    <name evidence="3" type="ORF">DF168_02212</name>
</gene>
<accession>A0A2Z4AKS8</accession>
<dbReference type="GO" id="GO:0016616">
    <property type="term" value="F:oxidoreductase activity, acting on the CH-OH group of donors, NAD or NADP as acceptor"/>
    <property type="evidence" value="ECO:0007669"/>
    <property type="project" value="TreeGrafter"/>
</dbReference>
<dbReference type="PROSITE" id="PS00061">
    <property type="entry name" value="ADH_SHORT"/>
    <property type="match status" value="1"/>
</dbReference>
<proteinExistence type="inferred from homology"/>
<dbReference type="Proteomes" id="UP000247465">
    <property type="component" value="Chromosome"/>
</dbReference>
<dbReference type="KEGG" id="mtar:DF168_02212"/>
<comment type="similarity">
    <text evidence="1">Belongs to the short-chain dehydrogenases/reductases (SDR) family.</text>
</comment>
<sequence>MLKTDILERIFSIEGKCALITGSSSGIGRALAVGFAQAGARVAVHGTRQEKIDETLRVIEGKGCRADGFLADLTENGAPNDLVSRVCDEIGGIDILVNNAGINRRNPIDEVTEEDYDLITTVNLRSVFFLCKAVYPVMCSRGGGKIINTGSLTTVQGIAGVPVYGITKSALGQFTKTASVEWAKDNIQVNCIAPGLIQTPLTEAGLLNTPYTKKWLLDRIPCNRVGQPEDLVGLGLLLASEGSSYITGQTILIDGGFTAGGDWRPPKE</sequence>
<evidence type="ECO:0000313" key="4">
    <source>
        <dbReference type="Proteomes" id="UP000247465"/>
    </source>
</evidence>
<dbReference type="FunFam" id="3.40.50.720:FF:000084">
    <property type="entry name" value="Short-chain dehydrogenase reductase"/>
    <property type="match status" value="1"/>
</dbReference>
<dbReference type="EC" id="1.1.1.-" evidence="3"/>
<dbReference type="EMBL" id="CP029803">
    <property type="protein sequence ID" value="AWT60987.1"/>
    <property type="molecule type" value="Genomic_DNA"/>
</dbReference>
<dbReference type="InterPro" id="IPR036291">
    <property type="entry name" value="NAD(P)-bd_dom_sf"/>
</dbReference>
<dbReference type="NCBIfam" id="NF005559">
    <property type="entry name" value="PRK07231.1"/>
    <property type="match status" value="1"/>
</dbReference>
<dbReference type="Gene3D" id="3.40.50.720">
    <property type="entry name" value="NAD(P)-binding Rossmann-like Domain"/>
    <property type="match status" value="1"/>
</dbReference>
<protein>
    <submittedName>
        <fullName evidence="3">Gluconate 5-dehydrogenase</fullName>
        <ecNumber evidence="3">1.1.1.-</ecNumber>
    </submittedName>
</protein>
<dbReference type="Pfam" id="PF13561">
    <property type="entry name" value="adh_short_C2"/>
    <property type="match status" value="1"/>
</dbReference>
<evidence type="ECO:0000256" key="2">
    <source>
        <dbReference type="ARBA" id="ARBA00023002"/>
    </source>
</evidence>
<name>A0A2Z4AKS8_9BACT</name>